<protein>
    <submittedName>
        <fullName evidence="2">Uncharacterized protein</fullName>
    </submittedName>
</protein>
<evidence type="ECO:0000313" key="2">
    <source>
        <dbReference type="EMBL" id="KRX04272.1"/>
    </source>
</evidence>
<feature type="coiled-coil region" evidence="1">
    <location>
        <begin position="202"/>
        <end position="258"/>
    </location>
</feature>
<evidence type="ECO:0000256" key="1">
    <source>
        <dbReference type="SAM" id="Coils"/>
    </source>
</evidence>
<feature type="coiled-coil region" evidence="1">
    <location>
        <begin position="398"/>
        <end position="500"/>
    </location>
</feature>
<keyword evidence="3" id="KW-1185">Reference proteome</keyword>
<gene>
    <name evidence="2" type="ORF">PPERSA_11396</name>
</gene>
<accession>A0A0V0QQH0</accession>
<dbReference type="Proteomes" id="UP000054937">
    <property type="component" value="Unassembled WGS sequence"/>
</dbReference>
<dbReference type="AlphaFoldDB" id="A0A0V0QQH0"/>
<keyword evidence="1" id="KW-0175">Coiled coil</keyword>
<evidence type="ECO:0000313" key="3">
    <source>
        <dbReference type="Proteomes" id="UP000054937"/>
    </source>
</evidence>
<proteinExistence type="predicted"/>
<organism evidence="2 3">
    <name type="scientific">Pseudocohnilembus persalinus</name>
    <name type="common">Ciliate</name>
    <dbReference type="NCBI Taxonomy" id="266149"/>
    <lineage>
        <taxon>Eukaryota</taxon>
        <taxon>Sar</taxon>
        <taxon>Alveolata</taxon>
        <taxon>Ciliophora</taxon>
        <taxon>Intramacronucleata</taxon>
        <taxon>Oligohymenophorea</taxon>
        <taxon>Scuticociliatia</taxon>
        <taxon>Philasterida</taxon>
        <taxon>Pseudocohnilembidae</taxon>
        <taxon>Pseudocohnilembus</taxon>
    </lineage>
</organism>
<comment type="caution">
    <text evidence="2">The sequence shown here is derived from an EMBL/GenBank/DDBJ whole genome shotgun (WGS) entry which is preliminary data.</text>
</comment>
<reference evidence="2 3" key="1">
    <citation type="journal article" date="2015" name="Sci. Rep.">
        <title>Genome of the facultative scuticociliatosis pathogen Pseudocohnilembus persalinus provides insight into its virulence through horizontal gene transfer.</title>
        <authorList>
            <person name="Xiong J."/>
            <person name="Wang G."/>
            <person name="Cheng J."/>
            <person name="Tian M."/>
            <person name="Pan X."/>
            <person name="Warren A."/>
            <person name="Jiang C."/>
            <person name="Yuan D."/>
            <person name="Miao W."/>
        </authorList>
    </citation>
    <scope>NUCLEOTIDE SEQUENCE [LARGE SCALE GENOMIC DNA]</scope>
    <source>
        <strain evidence="2">36N120E</strain>
    </source>
</reference>
<dbReference type="EMBL" id="LDAU01000120">
    <property type="protein sequence ID" value="KRX04272.1"/>
    <property type="molecule type" value="Genomic_DNA"/>
</dbReference>
<dbReference type="OrthoDB" id="293498at2759"/>
<name>A0A0V0QQH0_PSEPJ</name>
<feature type="coiled-coil region" evidence="1">
    <location>
        <begin position="549"/>
        <end position="665"/>
    </location>
</feature>
<dbReference type="InParanoid" id="A0A0V0QQH0"/>
<sequence length="698" mass="82589">MHFFGFGIGLCGGGIMGILQSTEFVLKKLESLGPDYSLGRAAVNEIEDFRMDRKKNQKNIQFSEQNQYGKMRSYTPQNYSNEYQQQLQKTRSQSINYQQQTTQLQKPGISVVKDINDQTKQLHVHFSDKKDIQNFELGSAINDFKNHNKNQVHQSQQSQQNISQQQQQYYQQPVIQMQNQKYEDSQKLNQNQAANQTNINHSDRYKENIQQYQQIKQQIEQLSKKSHNQLQSLQNYEKKSLDTQNQQQENQIQNFQSNDLNKPIGHIMLKNQGIQQGRKPQILNEPRQNHHIDSINDNRPLTPNTILNKTKISINTTFTKQKPTIQSPQFQKEETQNYNQISQNYQNSNLYTNNMPNQDYQTKNQNDIKSTVQQIQKEQSLKQYYKDPSFGTLQTHQHENLFEQNQKLKDQVQNLQIQNSNMTKEQKYLEQQLIDLEGKMKIVLEENTQLNIEIRHLQKNQDSDTILSLKQKIQDYEQQIDDKDQEIEDLKIQLSQNLQKSVQKDRNENQIKVVIKENERLLKILDDKDHEIKQYYDLENKVTLLLHENESLNTNLEKTLNDYHNLDRKYKDQGNFYSSSKKNGLQEDQNLQQMVDMLQKENDELKNNGNFIPYDQFKKFDEKCQLVMQENDSLQIKISEKNQLIQKLEDKIKTGKSEIEEYKYILNDLESKVGLLVEDQFLIQQISQQSFLKTPIFV</sequence>